<accession>A0A3B1A066</accession>
<dbReference type="PRINTS" id="PR00340">
    <property type="entry name" value="PIIGLNB"/>
</dbReference>
<name>A0A3B1A066_9ZZZZ</name>
<dbReference type="InterPro" id="IPR011322">
    <property type="entry name" value="N-reg_PII-like_a/b"/>
</dbReference>
<evidence type="ECO:0000313" key="1">
    <source>
        <dbReference type="EMBL" id="VAW92987.1"/>
    </source>
</evidence>
<dbReference type="InterPro" id="IPR002187">
    <property type="entry name" value="N-reg_PII"/>
</dbReference>
<evidence type="ECO:0008006" key="2">
    <source>
        <dbReference type="Google" id="ProtNLM"/>
    </source>
</evidence>
<dbReference type="GO" id="GO:0006808">
    <property type="term" value="P:regulation of nitrogen utilization"/>
    <property type="evidence" value="ECO:0007669"/>
    <property type="project" value="InterPro"/>
</dbReference>
<organism evidence="1">
    <name type="scientific">hydrothermal vent metagenome</name>
    <dbReference type="NCBI Taxonomy" id="652676"/>
    <lineage>
        <taxon>unclassified sequences</taxon>
        <taxon>metagenomes</taxon>
        <taxon>ecological metagenomes</taxon>
    </lineage>
</organism>
<dbReference type="GO" id="GO:0030234">
    <property type="term" value="F:enzyme regulator activity"/>
    <property type="evidence" value="ECO:0007669"/>
    <property type="project" value="InterPro"/>
</dbReference>
<dbReference type="Pfam" id="PF00543">
    <property type="entry name" value="P-II"/>
    <property type="match status" value="1"/>
</dbReference>
<dbReference type="EMBL" id="UOFT01000029">
    <property type="protein sequence ID" value="VAW92987.1"/>
    <property type="molecule type" value="Genomic_DNA"/>
</dbReference>
<dbReference type="Gene3D" id="3.30.70.120">
    <property type="match status" value="1"/>
</dbReference>
<gene>
    <name evidence="1" type="ORF">MNBD_GAMMA23-812</name>
</gene>
<dbReference type="AlphaFoldDB" id="A0A3B1A066"/>
<dbReference type="InterPro" id="IPR015867">
    <property type="entry name" value="N-reg_PII/ATP_PRibTrfase_C"/>
</dbReference>
<reference evidence="1" key="1">
    <citation type="submission" date="2018-06" db="EMBL/GenBank/DDBJ databases">
        <authorList>
            <person name="Zhirakovskaya E."/>
        </authorList>
    </citation>
    <scope>NUCLEOTIDE SEQUENCE</scope>
</reference>
<proteinExistence type="predicted"/>
<dbReference type="SUPFAM" id="SSF54913">
    <property type="entry name" value="GlnB-like"/>
    <property type="match status" value="1"/>
</dbReference>
<sequence>MKELKAFIHRNRIADVVHSLRNHNYCAGRCNLSINDVTGTLQAMDNKEKDYSIELGEGVITEVKLELICDDDRIDEAIRLIRESAQTGQDLAGWIYIYDIAKAVPIKI</sequence>
<protein>
    <recommendedName>
        <fullName evidence="2">Nitrogen regulatory protein P-II</fullName>
    </recommendedName>
</protein>
<dbReference type="SMART" id="SM00938">
    <property type="entry name" value="P-II"/>
    <property type="match status" value="1"/>
</dbReference>
<dbReference type="PROSITE" id="PS51343">
    <property type="entry name" value="PII_GLNB_DOM"/>
    <property type="match status" value="1"/>
</dbReference>